<dbReference type="CDD" id="cd03528">
    <property type="entry name" value="Rieske_RO_ferredoxin"/>
    <property type="match status" value="1"/>
</dbReference>
<evidence type="ECO:0000256" key="2">
    <source>
        <dbReference type="ARBA" id="ARBA00022723"/>
    </source>
</evidence>
<protein>
    <submittedName>
        <fullName evidence="6">3-phenylpropionate/trans-cinnamate dioxygenase ferredoxin subunit</fullName>
    </submittedName>
</protein>
<dbReference type="SUPFAM" id="SSF50022">
    <property type="entry name" value="ISP domain"/>
    <property type="match status" value="1"/>
</dbReference>
<dbReference type="GO" id="GO:0051213">
    <property type="term" value="F:dioxygenase activity"/>
    <property type="evidence" value="ECO:0007669"/>
    <property type="project" value="UniProtKB-KW"/>
</dbReference>
<keyword evidence="6" id="KW-0223">Dioxygenase</keyword>
<keyword evidence="1" id="KW-0001">2Fe-2S</keyword>
<dbReference type="AlphaFoldDB" id="A0A1H1P3A7"/>
<evidence type="ECO:0000259" key="5">
    <source>
        <dbReference type="PROSITE" id="PS51296"/>
    </source>
</evidence>
<dbReference type="EMBL" id="LT629772">
    <property type="protein sequence ID" value="SDS05495.1"/>
    <property type="molecule type" value="Genomic_DNA"/>
</dbReference>
<dbReference type="Proteomes" id="UP000199103">
    <property type="component" value="Chromosome I"/>
</dbReference>
<dbReference type="PANTHER" id="PTHR21496">
    <property type="entry name" value="FERREDOXIN-RELATED"/>
    <property type="match status" value="1"/>
</dbReference>
<dbReference type="InterPro" id="IPR017941">
    <property type="entry name" value="Rieske_2Fe-2S"/>
</dbReference>
<keyword evidence="4" id="KW-0411">Iron-sulfur</keyword>
<keyword evidence="6" id="KW-0560">Oxidoreductase</keyword>
<evidence type="ECO:0000313" key="6">
    <source>
        <dbReference type="EMBL" id="SDS05495.1"/>
    </source>
</evidence>
<evidence type="ECO:0000313" key="7">
    <source>
        <dbReference type="Proteomes" id="UP000199103"/>
    </source>
</evidence>
<keyword evidence="7" id="KW-1185">Reference proteome</keyword>
<dbReference type="RefSeq" id="WP_091520047.1">
    <property type="nucleotide sequence ID" value="NZ_LT629772.1"/>
</dbReference>
<dbReference type="GO" id="GO:0046872">
    <property type="term" value="F:metal ion binding"/>
    <property type="evidence" value="ECO:0007669"/>
    <property type="project" value="UniProtKB-KW"/>
</dbReference>
<organism evidence="6 7">
    <name type="scientific">Microlunatus soli</name>
    <dbReference type="NCBI Taxonomy" id="630515"/>
    <lineage>
        <taxon>Bacteria</taxon>
        <taxon>Bacillati</taxon>
        <taxon>Actinomycetota</taxon>
        <taxon>Actinomycetes</taxon>
        <taxon>Propionibacteriales</taxon>
        <taxon>Propionibacteriaceae</taxon>
        <taxon>Microlunatus</taxon>
    </lineage>
</organism>
<proteinExistence type="predicted"/>
<feature type="domain" description="Rieske" evidence="5">
    <location>
        <begin position="12"/>
        <end position="107"/>
    </location>
</feature>
<dbReference type="GO" id="GO:0051537">
    <property type="term" value="F:2 iron, 2 sulfur cluster binding"/>
    <property type="evidence" value="ECO:0007669"/>
    <property type="project" value="UniProtKB-KW"/>
</dbReference>
<accession>A0A1H1P3A7</accession>
<dbReference type="STRING" id="630515.SAMN04489812_0742"/>
<sequence length="116" mass="12040">MSAASSESGSFRRVCPLADLAAETAAAVEVDGEDIAIVNSAGEIYAIADECSHAAIPLSEGDVGDGEIECYMHGSRFSLKTGEPLGLPATEPVAVYPVKVEDGEIYVDVDHALNDV</sequence>
<dbReference type="PROSITE" id="PS51296">
    <property type="entry name" value="RIESKE"/>
    <property type="match status" value="1"/>
</dbReference>
<evidence type="ECO:0000256" key="4">
    <source>
        <dbReference type="ARBA" id="ARBA00023014"/>
    </source>
</evidence>
<dbReference type="PANTHER" id="PTHR21496:SF23">
    <property type="entry name" value="3-PHENYLPROPIONATE_CINNAMIC ACID DIOXYGENASE FERREDOXIN SUBUNIT"/>
    <property type="match status" value="1"/>
</dbReference>
<dbReference type="GO" id="GO:0016705">
    <property type="term" value="F:oxidoreductase activity, acting on paired donors, with incorporation or reduction of molecular oxygen"/>
    <property type="evidence" value="ECO:0007669"/>
    <property type="project" value="UniProtKB-ARBA"/>
</dbReference>
<dbReference type="InterPro" id="IPR036922">
    <property type="entry name" value="Rieske_2Fe-2S_sf"/>
</dbReference>
<keyword evidence="3" id="KW-0408">Iron</keyword>
<evidence type="ECO:0000256" key="3">
    <source>
        <dbReference type="ARBA" id="ARBA00023004"/>
    </source>
</evidence>
<dbReference type="Gene3D" id="2.102.10.10">
    <property type="entry name" value="Rieske [2Fe-2S] iron-sulphur domain"/>
    <property type="match status" value="1"/>
</dbReference>
<dbReference type="Pfam" id="PF00355">
    <property type="entry name" value="Rieske"/>
    <property type="match status" value="1"/>
</dbReference>
<keyword evidence="2" id="KW-0479">Metal-binding</keyword>
<dbReference type="OrthoDB" id="147178at2"/>
<name>A0A1H1P3A7_9ACTN</name>
<evidence type="ECO:0000256" key="1">
    <source>
        <dbReference type="ARBA" id="ARBA00022714"/>
    </source>
</evidence>
<gene>
    <name evidence="6" type="ORF">SAMN04489812_0742</name>
</gene>
<reference evidence="6 7" key="1">
    <citation type="submission" date="2016-10" db="EMBL/GenBank/DDBJ databases">
        <authorList>
            <person name="de Groot N.N."/>
        </authorList>
    </citation>
    <scope>NUCLEOTIDE SEQUENCE [LARGE SCALE GENOMIC DNA]</scope>
    <source>
        <strain evidence="6 7">DSM 21800</strain>
    </source>
</reference>
<dbReference type="GO" id="GO:0004497">
    <property type="term" value="F:monooxygenase activity"/>
    <property type="evidence" value="ECO:0007669"/>
    <property type="project" value="UniProtKB-ARBA"/>
</dbReference>